<evidence type="ECO:0000259" key="2">
    <source>
        <dbReference type="Pfam" id="PF04892"/>
    </source>
</evidence>
<protein>
    <submittedName>
        <fullName evidence="3">Putative membrane protein</fullName>
    </submittedName>
</protein>
<feature type="transmembrane region" description="Helical" evidence="1">
    <location>
        <begin position="303"/>
        <end position="326"/>
    </location>
</feature>
<organism evidence="3 4">
    <name type="scientific">Methylibium petroleiphilum (strain ATCC BAA-1232 / LMG 22953 / PM1)</name>
    <dbReference type="NCBI Taxonomy" id="420662"/>
    <lineage>
        <taxon>Bacteria</taxon>
        <taxon>Pseudomonadati</taxon>
        <taxon>Pseudomonadota</taxon>
        <taxon>Betaproteobacteria</taxon>
        <taxon>Burkholderiales</taxon>
        <taxon>Sphaerotilaceae</taxon>
        <taxon>Methylibium</taxon>
    </lineage>
</organism>
<feature type="transmembrane region" description="Helical" evidence="1">
    <location>
        <begin position="57"/>
        <end position="76"/>
    </location>
</feature>
<dbReference type="PROSITE" id="PS51257">
    <property type="entry name" value="PROKAR_LIPOPROTEIN"/>
    <property type="match status" value="1"/>
</dbReference>
<dbReference type="eggNOG" id="COG5652">
    <property type="taxonomic scope" value="Bacteria"/>
</dbReference>
<dbReference type="AlphaFoldDB" id="A2SCI1"/>
<dbReference type="Pfam" id="PF04892">
    <property type="entry name" value="VanZ"/>
    <property type="match status" value="1"/>
</dbReference>
<dbReference type="InterPro" id="IPR006976">
    <property type="entry name" value="VanZ-like"/>
</dbReference>
<feature type="transmembrane region" description="Helical" evidence="1">
    <location>
        <begin position="278"/>
        <end position="296"/>
    </location>
</feature>
<evidence type="ECO:0000313" key="4">
    <source>
        <dbReference type="Proteomes" id="UP000000366"/>
    </source>
</evidence>
<dbReference type="EMBL" id="CP000555">
    <property type="protein sequence ID" value="ABM93270.1"/>
    <property type="molecule type" value="Genomic_DNA"/>
</dbReference>
<sequence>MAPQRSSSAWPLAAACACLMVYASLHPFTGWEWPTATDIRWWLLPVPKPRGVGQFDLVSNLLAYVPLGALLTGGLLRGGGRAWLAFAVAVGVSSGLSYVLETLQHLLPRRVPSIIDWSLNTAGAALGAVLMLVLHALGLLGHWQRWRERWLLRDRGAGLTLLLLWPFGLLFPPPLPFGLGHVLDRARDLLAEGLEDTAWDGWLGATATVSEPLAPGLEMLGVAAGLLAPCLLAYALTRPGPRRLVLPAGALLLGIAATTLSTALNFGPEHALTWWTPPVLPAIGVVAVVAVGLTWLPARASAAVALLVISFGVALVNIAPGDAYYAASLQSWEQGRFIRFHGLSQWIGWLWPWATLAYLLGRVAARDE</sequence>
<keyword evidence="1" id="KW-1133">Transmembrane helix</keyword>
<reference evidence="3 4" key="1">
    <citation type="journal article" date="2007" name="J. Bacteriol.">
        <title>Whole-genome analysis of the methyl tert-butyl ether-degrading beta-proteobacterium Methylibium petroleiphilum PM1.</title>
        <authorList>
            <person name="Kane S.R."/>
            <person name="Chakicherla A.Y."/>
            <person name="Chain P.S.G."/>
            <person name="Schmidt R."/>
            <person name="Shin M.W."/>
            <person name="Legler T.C."/>
            <person name="Scow K.M."/>
            <person name="Larimer F.W."/>
            <person name="Lucas S.M."/>
            <person name="Richardson P.M."/>
            <person name="Hristova K.R."/>
        </authorList>
    </citation>
    <scope>NUCLEOTIDE SEQUENCE [LARGE SCALE GENOMIC DNA]</scope>
    <source>
        <strain evidence="4">ATCC BAA-1232 / LMG 22953 / PM1</strain>
    </source>
</reference>
<feature type="domain" description="VanZ-like" evidence="2">
    <location>
        <begin position="24"/>
        <end position="134"/>
    </location>
</feature>
<feature type="transmembrane region" description="Helical" evidence="1">
    <location>
        <begin position="219"/>
        <end position="237"/>
    </location>
</feature>
<evidence type="ECO:0000256" key="1">
    <source>
        <dbReference type="SAM" id="Phobius"/>
    </source>
</evidence>
<feature type="transmembrane region" description="Helical" evidence="1">
    <location>
        <begin position="244"/>
        <end position="266"/>
    </location>
</feature>
<feature type="transmembrane region" description="Helical" evidence="1">
    <location>
        <begin position="83"/>
        <end position="100"/>
    </location>
</feature>
<gene>
    <name evidence="3" type="ordered locus">Mpe_A0308</name>
</gene>
<name>A2SCI1_METPP</name>
<feature type="transmembrane region" description="Helical" evidence="1">
    <location>
        <begin position="346"/>
        <end position="365"/>
    </location>
</feature>
<keyword evidence="4" id="KW-1185">Reference proteome</keyword>
<feature type="transmembrane region" description="Helical" evidence="1">
    <location>
        <begin position="120"/>
        <end position="140"/>
    </location>
</feature>
<accession>A2SCI1</accession>
<proteinExistence type="predicted"/>
<evidence type="ECO:0000313" key="3">
    <source>
        <dbReference type="EMBL" id="ABM93270.1"/>
    </source>
</evidence>
<dbReference type="KEGG" id="mpt:Mpe_A0308"/>
<dbReference type="HOGENOM" id="CLU_057832_0_0_4"/>
<dbReference type="Proteomes" id="UP000000366">
    <property type="component" value="Chromosome"/>
</dbReference>
<dbReference type="RefSeq" id="WP_011827909.1">
    <property type="nucleotide sequence ID" value="NC_008825.1"/>
</dbReference>
<dbReference type="STRING" id="420662.Mpe_A0308"/>
<feature type="transmembrane region" description="Helical" evidence="1">
    <location>
        <begin position="152"/>
        <end position="171"/>
    </location>
</feature>
<keyword evidence="1" id="KW-0812">Transmembrane</keyword>
<keyword evidence="1" id="KW-0472">Membrane</keyword>